<protein>
    <submittedName>
        <fullName evidence="1">(salmon louse) hypothetical protein</fullName>
    </submittedName>
</protein>
<name>A0A7R8H891_LEPSM</name>
<evidence type="ECO:0000313" key="2">
    <source>
        <dbReference type="Proteomes" id="UP000675881"/>
    </source>
</evidence>
<dbReference type="Proteomes" id="UP000675881">
    <property type="component" value="Chromosome 5"/>
</dbReference>
<keyword evidence="2" id="KW-1185">Reference proteome</keyword>
<organism evidence="1 2">
    <name type="scientific">Lepeophtheirus salmonis</name>
    <name type="common">Salmon louse</name>
    <name type="synonym">Caligus salmonis</name>
    <dbReference type="NCBI Taxonomy" id="72036"/>
    <lineage>
        <taxon>Eukaryota</taxon>
        <taxon>Metazoa</taxon>
        <taxon>Ecdysozoa</taxon>
        <taxon>Arthropoda</taxon>
        <taxon>Crustacea</taxon>
        <taxon>Multicrustacea</taxon>
        <taxon>Hexanauplia</taxon>
        <taxon>Copepoda</taxon>
        <taxon>Siphonostomatoida</taxon>
        <taxon>Caligidae</taxon>
        <taxon>Lepeophtheirus</taxon>
    </lineage>
</organism>
<sequence length="205" mass="24262">MEEENLIICLIGFTTRNPKIFVGDKERLERDVLSAPQIFVHKSNRKDFTDKKRTDEATAKDKPQPKLLRSGSGLFDFKQRCFLCGRSSTIDTKYPDRNTIHLVTFLDFYRSLLEKYEGRYRKYCLKRFMIDKKYPDLDGGERGRPRDERMFYLFEILCIWLEVDSDAGLHTLKELHDKMSSFAGTESMYSPKRLTQKLQERYGNK</sequence>
<accession>A0A7R8H891</accession>
<evidence type="ECO:0000313" key="1">
    <source>
        <dbReference type="EMBL" id="CAF2937680.1"/>
    </source>
</evidence>
<dbReference type="EMBL" id="HG994584">
    <property type="protein sequence ID" value="CAF2937680.1"/>
    <property type="molecule type" value="Genomic_DNA"/>
</dbReference>
<reference evidence="1" key="1">
    <citation type="submission" date="2021-02" db="EMBL/GenBank/DDBJ databases">
        <authorList>
            <person name="Bekaert M."/>
        </authorList>
    </citation>
    <scope>NUCLEOTIDE SEQUENCE</scope>
    <source>
        <strain evidence="1">IoA-00</strain>
    </source>
</reference>
<gene>
    <name evidence="1" type="ORF">LSAA_10269</name>
</gene>
<proteinExistence type="predicted"/>
<dbReference type="AlphaFoldDB" id="A0A7R8H891"/>